<dbReference type="SUPFAM" id="SSF81296">
    <property type="entry name" value="E set domains"/>
    <property type="match status" value="1"/>
</dbReference>
<accession>A0A7V1LP42</accession>
<reference evidence="2" key="1">
    <citation type="journal article" date="2020" name="mSystems">
        <title>Genome- and Community-Level Interaction Insights into Carbon Utilization and Element Cycling Functions of Hydrothermarchaeota in Hydrothermal Sediment.</title>
        <authorList>
            <person name="Zhou Z."/>
            <person name="Liu Y."/>
            <person name="Xu W."/>
            <person name="Pan J."/>
            <person name="Luo Z.H."/>
            <person name="Li M."/>
        </authorList>
    </citation>
    <scope>NUCLEOTIDE SEQUENCE [LARGE SCALE GENOMIC DNA]</scope>
    <source>
        <strain evidence="2">HyVt-456</strain>
    </source>
</reference>
<dbReference type="Pfam" id="PF01833">
    <property type="entry name" value="TIG"/>
    <property type="match status" value="1"/>
</dbReference>
<dbReference type="Proteomes" id="UP000886005">
    <property type="component" value="Unassembled WGS sequence"/>
</dbReference>
<dbReference type="Gene3D" id="2.120.10.30">
    <property type="entry name" value="TolB, C-terminal domain"/>
    <property type="match status" value="1"/>
</dbReference>
<dbReference type="InterPro" id="IPR013783">
    <property type="entry name" value="Ig-like_fold"/>
</dbReference>
<protein>
    <recommendedName>
        <fullName evidence="1">IPT/TIG domain-containing protein</fullName>
    </recommendedName>
</protein>
<proteinExistence type="predicted"/>
<gene>
    <name evidence="2" type="ORF">ENJ10_12490</name>
</gene>
<evidence type="ECO:0000259" key="1">
    <source>
        <dbReference type="Pfam" id="PF01833"/>
    </source>
</evidence>
<dbReference type="InterPro" id="IPR011042">
    <property type="entry name" value="6-blade_b-propeller_TolB-like"/>
</dbReference>
<dbReference type="SUPFAM" id="SSF63829">
    <property type="entry name" value="Calcium-dependent phosphotriesterase"/>
    <property type="match status" value="1"/>
</dbReference>
<dbReference type="EMBL" id="DRLD01000351">
    <property type="protein sequence ID" value="HED11501.1"/>
    <property type="molecule type" value="Genomic_DNA"/>
</dbReference>
<dbReference type="AlphaFoldDB" id="A0A7V1LP42"/>
<feature type="domain" description="IPT/TIG" evidence="1">
    <location>
        <begin position="52"/>
        <end position="129"/>
    </location>
</feature>
<organism evidence="2">
    <name type="scientific">Caldithrix abyssi</name>
    <dbReference type="NCBI Taxonomy" id="187145"/>
    <lineage>
        <taxon>Bacteria</taxon>
        <taxon>Pseudomonadati</taxon>
        <taxon>Calditrichota</taxon>
        <taxon>Calditrichia</taxon>
        <taxon>Calditrichales</taxon>
        <taxon>Calditrichaceae</taxon>
        <taxon>Caldithrix</taxon>
    </lineage>
</organism>
<dbReference type="InterPro" id="IPR014756">
    <property type="entry name" value="Ig_E-set"/>
</dbReference>
<comment type="caution">
    <text evidence="2">The sequence shown here is derived from an EMBL/GenBank/DDBJ whole genome shotgun (WGS) entry which is preliminary data.</text>
</comment>
<dbReference type="Gene3D" id="2.60.40.10">
    <property type="entry name" value="Immunoglobulins"/>
    <property type="match status" value="1"/>
</dbReference>
<sequence length="418" mass="46201">MIKKITLALLITFGGILLLGGCTEETDHGKVWPPDTRNDDIRATITKIYPEANSMDPDSVAFVGVGYIYIEGQGFSANPEDDRVYFNGERGDVVEASSTKLKVKIPVLSADSVTVHVSVKGQLKFASYKGQDFFFPLRVKSATAVFKAIDEFTDATGLAVDSQDRLYILTTDKKILQLVHPDSVAKEYATSTFITTPCMRVGPDGALYLTRGIKSFYRVEEGGKTTKIVSAKTKVSYFDFDEDLNIYAGGKGGTIDLIRPDLTVKTVANYPDYYINSLRVYDGYVYVAVSYQGSDSTVIQEGIYKNRILADSLGANELVFDWKSFAGRFGPEIQSITFDEDGEMFIGLSAAIPGDNKAVYKLNEGTYLYTEVLKVPATILSWGQGTYLYINHRPDNAKDRAIIRVELPKFGAPYFGRP</sequence>
<name>A0A7V1LP42_CALAY</name>
<dbReference type="InterPro" id="IPR002909">
    <property type="entry name" value="IPT_dom"/>
</dbReference>
<dbReference type="CDD" id="cd00102">
    <property type="entry name" value="IPT"/>
    <property type="match status" value="1"/>
</dbReference>
<evidence type="ECO:0000313" key="2">
    <source>
        <dbReference type="EMBL" id="HED11501.1"/>
    </source>
</evidence>
<dbReference type="PROSITE" id="PS51257">
    <property type="entry name" value="PROKAR_LIPOPROTEIN"/>
    <property type="match status" value="1"/>
</dbReference>